<dbReference type="InterPro" id="IPR018687">
    <property type="entry name" value="DUF2177_membr"/>
</dbReference>
<feature type="transmembrane region" description="Helical" evidence="1">
    <location>
        <begin position="109"/>
        <end position="127"/>
    </location>
</feature>
<evidence type="ECO:0000256" key="1">
    <source>
        <dbReference type="SAM" id="Phobius"/>
    </source>
</evidence>
<feature type="transmembrane region" description="Helical" evidence="1">
    <location>
        <begin position="72"/>
        <end position="89"/>
    </location>
</feature>
<feature type="transmembrane region" description="Helical" evidence="1">
    <location>
        <begin position="43"/>
        <end position="65"/>
    </location>
</feature>
<reference evidence="2 3" key="1">
    <citation type="submission" date="2020-10" db="EMBL/GenBank/DDBJ databases">
        <title>Connecting structure to function with the recovery of over 1000 high-quality activated sludge metagenome-assembled genomes encoding full-length rRNA genes using long-read sequencing.</title>
        <authorList>
            <person name="Singleton C.M."/>
            <person name="Petriglieri F."/>
            <person name="Kristensen J.M."/>
            <person name="Kirkegaard R.H."/>
            <person name="Michaelsen T.Y."/>
            <person name="Andersen M.H."/>
            <person name="Karst S.M."/>
            <person name="Dueholm M.S."/>
            <person name="Nielsen P.H."/>
            <person name="Albertsen M."/>
        </authorList>
    </citation>
    <scope>NUCLEOTIDE SEQUENCE [LARGE SCALE GENOMIC DNA]</scope>
    <source>
        <strain evidence="2">Ribe_18-Q3-R11-54_MAXAC.273</strain>
    </source>
</reference>
<comment type="caution">
    <text evidence="2">The sequence shown here is derived from an EMBL/GenBank/DDBJ whole genome shotgun (WGS) entry which is preliminary data.</text>
</comment>
<dbReference type="Proteomes" id="UP000808337">
    <property type="component" value="Unassembled WGS sequence"/>
</dbReference>
<gene>
    <name evidence="2" type="ORF">IPP15_01210</name>
</gene>
<keyword evidence="1" id="KW-1133">Transmembrane helix</keyword>
<accession>A0A9D7XLE9</accession>
<organism evidence="2 3">
    <name type="scientific">Candidatus Opimibacter skivensis</name>
    <dbReference type="NCBI Taxonomy" id="2982028"/>
    <lineage>
        <taxon>Bacteria</taxon>
        <taxon>Pseudomonadati</taxon>
        <taxon>Bacteroidota</taxon>
        <taxon>Saprospiria</taxon>
        <taxon>Saprospirales</taxon>
        <taxon>Saprospiraceae</taxon>
        <taxon>Candidatus Opimibacter</taxon>
    </lineage>
</organism>
<name>A0A9D7XLE9_9BACT</name>
<keyword evidence="1" id="KW-0812">Transmembrane</keyword>
<proteinExistence type="predicted"/>
<feature type="transmembrane region" description="Helical" evidence="1">
    <location>
        <begin position="5"/>
        <end position="23"/>
    </location>
</feature>
<dbReference type="Pfam" id="PF09945">
    <property type="entry name" value="DUF2177"/>
    <property type="match status" value="1"/>
</dbReference>
<keyword evidence="1" id="KW-0472">Membrane</keyword>
<evidence type="ECO:0000313" key="3">
    <source>
        <dbReference type="Proteomes" id="UP000808337"/>
    </source>
</evidence>
<evidence type="ECO:0000313" key="2">
    <source>
        <dbReference type="EMBL" id="MBK9981039.1"/>
    </source>
</evidence>
<dbReference type="AlphaFoldDB" id="A0A9D7XLE9"/>
<sequence length="132" mass="14544">MFLKLFGIALPVFFVIDMIWLGLVAKNFYRAQIGALMKPDVNWTAAIIFYLIFIAGMVVFVITPAMEKGSRAHALLFGALFGFVCYATYDLTNLAVAKDWPLLVTIVDLIWGAVLAASVSIVTYFIADKIGV</sequence>
<protein>
    <submittedName>
        <fullName evidence="2">DUF2177 family protein</fullName>
    </submittedName>
</protein>
<dbReference type="EMBL" id="JADKGY010000001">
    <property type="protein sequence ID" value="MBK9981039.1"/>
    <property type="molecule type" value="Genomic_DNA"/>
</dbReference>